<keyword evidence="5" id="KW-0805">Transcription regulation</keyword>
<dbReference type="GO" id="GO:0044781">
    <property type="term" value="P:bacterial-type flagellum organization"/>
    <property type="evidence" value="ECO:0007669"/>
    <property type="project" value="UniProtKB-KW"/>
</dbReference>
<comment type="caution">
    <text evidence="11">The sequence shown here is derived from an EMBL/GenBank/DDBJ whole genome shotgun (WGS) entry which is preliminary data.</text>
</comment>
<name>A0A9X2BJD5_9VIBR</name>
<keyword evidence="3" id="KW-0678">Repressor</keyword>
<evidence type="ECO:0000259" key="10">
    <source>
        <dbReference type="Pfam" id="PF04316"/>
    </source>
</evidence>
<dbReference type="Proteomes" id="UP001139559">
    <property type="component" value="Unassembled WGS sequence"/>
</dbReference>
<accession>A0A9X2BJD5</accession>
<keyword evidence="11" id="KW-0966">Cell projection</keyword>
<keyword evidence="12" id="KW-1185">Reference proteome</keyword>
<comment type="similarity">
    <text evidence="1">Belongs to the FlgM family.</text>
</comment>
<evidence type="ECO:0000256" key="1">
    <source>
        <dbReference type="ARBA" id="ARBA00005322"/>
    </source>
</evidence>
<feature type="compositionally biased region" description="Polar residues" evidence="9">
    <location>
        <begin position="1"/>
        <end position="33"/>
    </location>
</feature>
<evidence type="ECO:0000313" key="12">
    <source>
        <dbReference type="Proteomes" id="UP001139559"/>
    </source>
</evidence>
<keyword evidence="11" id="KW-0969">Cilium</keyword>
<dbReference type="Pfam" id="PF04316">
    <property type="entry name" value="FlgM"/>
    <property type="match status" value="1"/>
</dbReference>
<protein>
    <recommendedName>
        <fullName evidence="2">Negative regulator of flagellin synthesis</fullName>
    </recommendedName>
    <alternativeName>
        <fullName evidence="8">Anti-sigma-28 factor</fullName>
    </alternativeName>
</protein>
<evidence type="ECO:0000256" key="6">
    <source>
        <dbReference type="ARBA" id="ARBA00023163"/>
    </source>
</evidence>
<keyword evidence="6" id="KW-0804">Transcription</keyword>
<dbReference type="InterPro" id="IPR031316">
    <property type="entry name" value="FlgM_C"/>
</dbReference>
<gene>
    <name evidence="11" type="primary">flgM</name>
    <name evidence="11" type="ORF">KP803_08725</name>
</gene>
<evidence type="ECO:0000256" key="2">
    <source>
        <dbReference type="ARBA" id="ARBA00017823"/>
    </source>
</evidence>
<dbReference type="InterPro" id="IPR035890">
    <property type="entry name" value="Anti-sigma-28_factor_FlgM_sf"/>
</dbReference>
<feature type="domain" description="Anti-sigma-28 factor FlgM C-terminal" evidence="10">
    <location>
        <begin position="49"/>
        <end position="97"/>
    </location>
</feature>
<sequence>MINIGNNGNHTVFNQTVKPSTQAESSAKKSNVGETEVSVKETLTLEQKVSQEARTLESLQKELKQLPEVDLARVNEIRAQLLQGDYNINLDELAGAIKSTHQRD</sequence>
<evidence type="ECO:0000313" key="11">
    <source>
        <dbReference type="EMBL" id="MCK6263362.1"/>
    </source>
</evidence>
<feature type="region of interest" description="Disordered" evidence="9">
    <location>
        <begin position="1"/>
        <end position="41"/>
    </location>
</feature>
<comment type="function">
    <text evidence="7">Responsible for the coupling of flagellin expression to flagellar assembly by preventing expression of the flagellin genes when a component of the middle class of proteins is defective. It negatively regulates flagellar genes by inhibiting the activity of FliA by directly binding to FliA.</text>
</comment>
<keyword evidence="4" id="KW-1005">Bacterial flagellum biogenesis</keyword>
<proteinExistence type="inferred from homology"/>
<evidence type="ECO:0000256" key="9">
    <source>
        <dbReference type="SAM" id="MobiDB-lite"/>
    </source>
</evidence>
<dbReference type="NCBIfam" id="TIGR03824">
    <property type="entry name" value="FlgM_jcvi"/>
    <property type="match status" value="1"/>
</dbReference>
<dbReference type="RefSeq" id="WP_248008439.1">
    <property type="nucleotide sequence ID" value="NZ_JAJHVV010000004.1"/>
</dbReference>
<dbReference type="InterPro" id="IPR007412">
    <property type="entry name" value="FlgM"/>
</dbReference>
<keyword evidence="11" id="KW-0282">Flagellum</keyword>
<organism evidence="11 12">
    <name type="scientific">Vibrio amylolyticus</name>
    <dbReference type="NCBI Taxonomy" id="2847292"/>
    <lineage>
        <taxon>Bacteria</taxon>
        <taxon>Pseudomonadati</taxon>
        <taxon>Pseudomonadota</taxon>
        <taxon>Gammaproteobacteria</taxon>
        <taxon>Vibrionales</taxon>
        <taxon>Vibrionaceae</taxon>
        <taxon>Vibrio</taxon>
    </lineage>
</organism>
<evidence type="ECO:0000256" key="5">
    <source>
        <dbReference type="ARBA" id="ARBA00023015"/>
    </source>
</evidence>
<dbReference type="GO" id="GO:0045892">
    <property type="term" value="P:negative regulation of DNA-templated transcription"/>
    <property type="evidence" value="ECO:0007669"/>
    <property type="project" value="InterPro"/>
</dbReference>
<evidence type="ECO:0000256" key="8">
    <source>
        <dbReference type="ARBA" id="ARBA00030117"/>
    </source>
</evidence>
<evidence type="ECO:0000256" key="4">
    <source>
        <dbReference type="ARBA" id="ARBA00022795"/>
    </source>
</evidence>
<reference evidence="11" key="1">
    <citation type="submission" date="2021-11" db="EMBL/GenBank/DDBJ databases">
        <title>Vibrio ZSDE26 sp. nov. and Vibrio ZSDZ34 sp. nov., isolated from coastal seawater in Qingdao.</title>
        <authorList>
            <person name="Zhang P."/>
        </authorList>
    </citation>
    <scope>NUCLEOTIDE SEQUENCE</scope>
    <source>
        <strain evidence="11">ZSDE26</strain>
    </source>
</reference>
<dbReference type="EMBL" id="JAJHVV010000004">
    <property type="protein sequence ID" value="MCK6263362.1"/>
    <property type="molecule type" value="Genomic_DNA"/>
</dbReference>
<dbReference type="SUPFAM" id="SSF101498">
    <property type="entry name" value="Anti-sigma factor FlgM"/>
    <property type="match status" value="1"/>
</dbReference>
<dbReference type="AlphaFoldDB" id="A0A9X2BJD5"/>
<evidence type="ECO:0000256" key="7">
    <source>
        <dbReference type="ARBA" id="ARBA00024739"/>
    </source>
</evidence>
<evidence type="ECO:0000256" key="3">
    <source>
        <dbReference type="ARBA" id="ARBA00022491"/>
    </source>
</evidence>